<feature type="region of interest" description="Disordered" evidence="1">
    <location>
        <begin position="1"/>
        <end position="54"/>
    </location>
</feature>
<organism evidence="2 3">
    <name type="scientific">Piloderma croceum (strain F 1598)</name>
    <dbReference type="NCBI Taxonomy" id="765440"/>
    <lineage>
        <taxon>Eukaryota</taxon>
        <taxon>Fungi</taxon>
        <taxon>Dikarya</taxon>
        <taxon>Basidiomycota</taxon>
        <taxon>Agaricomycotina</taxon>
        <taxon>Agaricomycetes</taxon>
        <taxon>Agaricomycetidae</taxon>
        <taxon>Atheliales</taxon>
        <taxon>Atheliaceae</taxon>
        <taxon>Piloderma</taxon>
    </lineage>
</organism>
<dbReference type="EMBL" id="KN833001">
    <property type="protein sequence ID" value="KIM81007.1"/>
    <property type="molecule type" value="Genomic_DNA"/>
</dbReference>
<evidence type="ECO:0000313" key="3">
    <source>
        <dbReference type="Proteomes" id="UP000054166"/>
    </source>
</evidence>
<gene>
    <name evidence="2" type="ORF">PILCRDRAFT_9053</name>
</gene>
<reference evidence="3" key="2">
    <citation type="submission" date="2015-01" db="EMBL/GenBank/DDBJ databases">
        <title>Evolutionary Origins and Diversification of the Mycorrhizal Mutualists.</title>
        <authorList>
            <consortium name="DOE Joint Genome Institute"/>
            <consortium name="Mycorrhizal Genomics Consortium"/>
            <person name="Kohler A."/>
            <person name="Kuo A."/>
            <person name="Nagy L.G."/>
            <person name="Floudas D."/>
            <person name="Copeland A."/>
            <person name="Barry K.W."/>
            <person name="Cichocki N."/>
            <person name="Veneault-Fourrey C."/>
            <person name="LaButti K."/>
            <person name="Lindquist E.A."/>
            <person name="Lipzen A."/>
            <person name="Lundell T."/>
            <person name="Morin E."/>
            <person name="Murat C."/>
            <person name="Riley R."/>
            <person name="Ohm R."/>
            <person name="Sun H."/>
            <person name="Tunlid A."/>
            <person name="Henrissat B."/>
            <person name="Grigoriev I.V."/>
            <person name="Hibbett D.S."/>
            <person name="Martin F."/>
        </authorList>
    </citation>
    <scope>NUCLEOTIDE SEQUENCE [LARGE SCALE GENOMIC DNA]</scope>
    <source>
        <strain evidence="3">F 1598</strain>
    </source>
</reference>
<protein>
    <submittedName>
        <fullName evidence="2">Uncharacterized protein</fullName>
    </submittedName>
</protein>
<accession>A0A0C3BUH9</accession>
<dbReference type="InParanoid" id="A0A0C3BUH9"/>
<feature type="region of interest" description="Disordered" evidence="1">
    <location>
        <begin position="111"/>
        <end position="162"/>
    </location>
</feature>
<evidence type="ECO:0000256" key="1">
    <source>
        <dbReference type="SAM" id="MobiDB-lite"/>
    </source>
</evidence>
<keyword evidence="3" id="KW-1185">Reference proteome</keyword>
<feature type="compositionally biased region" description="Basic residues" evidence="1">
    <location>
        <begin position="40"/>
        <end position="54"/>
    </location>
</feature>
<feature type="compositionally biased region" description="Basic and acidic residues" evidence="1">
    <location>
        <begin position="1"/>
        <end position="10"/>
    </location>
</feature>
<dbReference type="AlphaFoldDB" id="A0A0C3BUH9"/>
<dbReference type="Proteomes" id="UP000054166">
    <property type="component" value="Unassembled WGS sequence"/>
</dbReference>
<feature type="compositionally biased region" description="Basic residues" evidence="1">
    <location>
        <begin position="115"/>
        <end position="124"/>
    </location>
</feature>
<sequence length="443" mass="48475">MPDLDTKLNDSDSSEDSDLPSSDSSSESNSEEEVEEVLNKKKKRVNKKQRRIGKKAVANVDSDVEMDLDLETEAPAVKKKRGKKRKAAGDADMEVANVDSDVKMDLDLETEAPAVKKKRGKKRKAAGDADMDSDLCLSATKASRKRKRRALIDTDSEAEQPISHMKAKATIVHTSSSILVGSVQPDPPPPLICGNDPPGTALCVGGDGRPNNSPLVGGDGQPNISPPVGGDDQPDTSPLAASGKQPDTPLHLVGNNVQSDTGPFSPPIFVKGTWLQKPLNEISKVDLSPSYNKLLTLLCKLEMSYKWINKTRGFPKITVERPAQLTHWVQDGRRGGTLPLVSNIPLYCKTWWMWWIALQPERRNTERPLVRTAYGDSWTSLMAPGANGILGVVATLYWWGKAIVGNEGEESVTVKEEWLEAVSDVTWMVEGLLRHVEAKTKKT</sequence>
<feature type="region of interest" description="Disordered" evidence="1">
    <location>
        <begin position="203"/>
        <end position="247"/>
    </location>
</feature>
<evidence type="ECO:0000313" key="2">
    <source>
        <dbReference type="EMBL" id="KIM81007.1"/>
    </source>
</evidence>
<proteinExistence type="predicted"/>
<reference evidence="2 3" key="1">
    <citation type="submission" date="2014-04" db="EMBL/GenBank/DDBJ databases">
        <authorList>
            <consortium name="DOE Joint Genome Institute"/>
            <person name="Kuo A."/>
            <person name="Tarkka M."/>
            <person name="Buscot F."/>
            <person name="Kohler A."/>
            <person name="Nagy L.G."/>
            <person name="Floudas D."/>
            <person name="Copeland A."/>
            <person name="Barry K.W."/>
            <person name="Cichocki N."/>
            <person name="Veneault-Fourrey C."/>
            <person name="LaButti K."/>
            <person name="Lindquist E.A."/>
            <person name="Lipzen A."/>
            <person name="Lundell T."/>
            <person name="Morin E."/>
            <person name="Murat C."/>
            <person name="Sun H."/>
            <person name="Tunlid A."/>
            <person name="Henrissat B."/>
            <person name="Grigoriev I.V."/>
            <person name="Hibbett D.S."/>
            <person name="Martin F."/>
            <person name="Nordberg H.P."/>
            <person name="Cantor M.N."/>
            <person name="Hua S.X."/>
        </authorList>
    </citation>
    <scope>NUCLEOTIDE SEQUENCE [LARGE SCALE GENOMIC DNA]</scope>
    <source>
        <strain evidence="2 3">F 1598</strain>
    </source>
</reference>
<feature type="compositionally biased region" description="Low complexity" evidence="1">
    <location>
        <begin position="19"/>
        <end position="28"/>
    </location>
</feature>
<dbReference type="HOGENOM" id="CLU_618357_0_0_1"/>
<dbReference type="OrthoDB" id="3250313at2759"/>
<name>A0A0C3BUH9_PILCF</name>